<comment type="caution">
    <text evidence="1">The sequence shown here is derived from an EMBL/GenBank/DDBJ whole genome shotgun (WGS) entry which is preliminary data.</text>
</comment>
<sequence>MADPVSIFLAVDAGGNSLAKIYGSVSTRLPHARLEKWRKAALLISREALDHREAIPKNQMPKYISRYSQFRASLSALEECFNEAGHAIQSFRRRMALTRTLEKQGQAITKLAMTAHTTGSNDLFLCQVHHPQREDGGPCSLCNPDSVKASAMPILTTATASSSRTKVALDDTAVCLNLDVNAPTEKLQMVSKRAEIGGYGELLITEEYV</sequence>
<dbReference type="EMBL" id="JARKIB010000036">
    <property type="protein sequence ID" value="KAJ7760959.1"/>
    <property type="molecule type" value="Genomic_DNA"/>
</dbReference>
<proteinExistence type="predicted"/>
<keyword evidence="2" id="KW-1185">Reference proteome</keyword>
<name>A0AAD7JB58_9AGAR</name>
<reference evidence="1" key="1">
    <citation type="submission" date="2023-03" db="EMBL/GenBank/DDBJ databases">
        <title>Massive genome expansion in bonnet fungi (Mycena s.s.) driven by repeated elements and novel gene families across ecological guilds.</title>
        <authorList>
            <consortium name="Lawrence Berkeley National Laboratory"/>
            <person name="Harder C.B."/>
            <person name="Miyauchi S."/>
            <person name="Viragh M."/>
            <person name="Kuo A."/>
            <person name="Thoen E."/>
            <person name="Andreopoulos B."/>
            <person name="Lu D."/>
            <person name="Skrede I."/>
            <person name="Drula E."/>
            <person name="Henrissat B."/>
            <person name="Morin E."/>
            <person name="Kohler A."/>
            <person name="Barry K."/>
            <person name="LaButti K."/>
            <person name="Morin E."/>
            <person name="Salamov A."/>
            <person name="Lipzen A."/>
            <person name="Mereny Z."/>
            <person name="Hegedus B."/>
            <person name="Baldrian P."/>
            <person name="Stursova M."/>
            <person name="Weitz H."/>
            <person name="Taylor A."/>
            <person name="Grigoriev I.V."/>
            <person name="Nagy L.G."/>
            <person name="Martin F."/>
            <person name="Kauserud H."/>
        </authorList>
    </citation>
    <scope>NUCLEOTIDE SEQUENCE</scope>
    <source>
        <strain evidence="1">CBHHK182m</strain>
    </source>
</reference>
<gene>
    <name evidence="1" type="ORF">B0H16DRAFT_1531250</name>
</gene>
<accession>A0AAD7JB58</accession>
<dbReference type="AlphaFoldDB" id="A0AAD7JB58"/>
<dbReference type="Proteomes" id="UP001215598">
    <property type="component" value="Unassembled WGS sequence"/>
</dbReference>
<evidence type="ECO:0000313" key="1">
    <source>
        <dbReference type="EMBL" id="KAJ7760959.1"/>
    </source>
</evidence>
<evidence type="ECO:0000313" key="2">
    <source>
        <dbReference type="Proteomes" id="UP001215598"/>
    </source>
</evidence>
<organism evidence="1 2">
    <name type="scientific">Mycena metata</name>
    <dbReference type="NCBI Taxonomy" id="1033252"/>
    <lineage>
        <taxon>Eukaryota</taxon>
        <taxon>Fungi</taxon>
        <taxon>Dikarya</taxon>
        <taxon>Basidiomycota</taxon>
        <taxon>Agaricomycotina</taxon>
        <taxon>Agaricomycetes</taxon>
        <taxon>Agaricomycetidae</taxon>
        <taxon>Agaricales</taxon>
        <taxon>Marasmiineae</taxon>
        <taxon>Mycenaceae</taxon>
        <taxon>Mycena</taxon>
    </lineage>
</organism>
<protein>
    <submittedName>
        <fullName evidence="1">Uncharacterized protein</fullName>
    </submittedName>
</protein>